<feature type="modified residue" description="Phosphoserine; by host" evidence="15">
    <location>
        <position position="94"/>
    </location>
</feature>
<feature type="short sequence motif" description="Nuclear export signal" evidence="15">
    <location>
        <begin position="93"/>
        <end position="102"/>
    </location>
</feature>
<dbReference type="GO" id="GO:0003677">
    <property type="term" value="F:DNA binding"/>
    <property type="evidence" value="ECO:0007669"/>
    <property type="project" value="UniProtKB-UniRule"/>
</dbReference>
<dbReference type="Gene3D" id="1.10.10.510">
    <property type="entry name" value="Zinc finger, large T-antigen D1 domain"/>
    <property type="match status" value="1"/>
</dbReference>
<keyword evidence="5 15" id="KW-0235">DNA replication</keyword>
<dbReference type="InterPro" id="IPR001177">
    <property type="entry name" value="PPV_DNA_helicase_E1_C"/>
</dbReference>
<feature type="domain" description="SF3 helicase" evidence="18">
    <location>
        <begin position="417"/>
        <end position="567"/>
    </location>
</feature>
<evidence type="ECO:0000259" key="18">
    <source>
        <dbReference type="PROSITE" id="PS51206"/>
    </source>
</evidence>
<keyword evidence="3 15" id="KW-0597">Phosphoprotein</keyword>
<dbReference type="Pfam" id="PF20450">
    <property type="entry name" value="PPV_E1_DBD"/>
    <property type="match status" value="1"/>
</dbReference>
<dbReference type="Pfam" id="PF00519">
    <property type="entry name" value="PPV_E1_C"/>
    <property type="match status" value="1"/>
</dbReference>
<dbReference type="InterPro" id="IPR046935">
    <property type="entry name" value="PPV_E1_DBD_sf"/>
</dbReference>
<organism evidence="19">
    <name type="scientific">Rodent papillomavirus</name>
    <dbReference type="NCBI Taxonomy" id="2050020"/>
    <lineage>
        <taxon>Viruses</taxon>
        <taxon>Monodnaviria</taxon>
        <taxon>Shotokuvirae</taxon>
        <taxon>Cossaviricota</taxon>
        <taxon>Papovaviricetes</taxon>
        <taxon>Zurhausenvirales</taxon>
        <taxon>Papillomaviridae</taxon>
    </lineage>
</organism>
<dbReference type="GO" id="GO:0005524">
    <property type="term" value="F:ATP binding"/>
    <property type="evidence" value="ECO:0007669"/>
    <property type="project" value="UniProtKB-UniRule"/>
</dbReference>
<keyword evidence="9 15" id="KW-0067">ATP-binding</keyword>
<dbReference type="InterPro" id="IPR027417">
    <property type="entry name" value="P-loop_NTPase"/>
</dbReference>
<feature type="cross-link" description="Glycyl lysine isopeptide (Lys-Gly) (interchain with G-Cter in SUMO)" evidence="15">
    <location>
        <position position="524"/>
    </location>
</feature>
<keyword evidence="4 15" id="KW-1048">Host nucleus</keyword>
<name>A0A2H4MX79_9PAPI</name>
<evidence type="ECO:0000256" key="14">
    <source>
        <dbReference type="ARBA" id="ARBA00093297"/>
    </source>
</evidence>
<dbReference type="GO" id="GO:0042025">
    <property type="term" value="C:host cell nucleus"/>
    <property type="evidence" value="ECO:0007669"/>
    <property type="project" value="UniProtKB-SubCell"/>
</dbReference>
<sequence length="616" mass="69594">MDGDKGTAGEYSGWCFIDDEAECDEDGGLDSFETLFDQSTQGSLLDNDEVDQGNSLALFTEQLFAEDEQQIAALKRKYVPTPRKENRLEIESLSPRLESVSISPRGKSSRRRLFEDSGIGHETQNTPPGTEVACSSITASGSSGHSAASGGSAVDSCEDLLRTSNRTATLLGKFKDAWGVSFNDLTRSFKSNKTCTPDWVVTVFGSAECLLEAAKQILQPQCNFLQQLTGWAGDKRVTIYVFEFKSAKNRNTLLKQLSAILGVDEKLMMAEPPNCRSTLAGFFFYKKIIFKNANCYFYGQTPDWLAKLTLIEHQAASAESFDFSRMVQWAYDNGLTEESEIAYKYALEAETDANAEAWLKCANQVKFVRDCCAMVRLYRRQEMREMSMSQWIRKCCNEHDQEGDWKVIAGFLRYQEVNLVMLLTALRNMFKGTPKKHCLVIIGPPDTGKSYFCTSLNSFLHGRVISFMNSKSQFWLQPLADSKIGFLDDATNACWIFMDIYMRNGLDGNPIQVDMKHRAPMQLKLPPLLITTNVDVMHNDNFRYLHSRLQSFYFNKPMPLDSDGQPLFPLNSANWKSFFKRLAKSLGLEEEEEQEVENESTGSTFRCSARKDTESL</sequence>
<dbReference type="InterPro" id="IPR014015">
    <property type="entry name" value="Helicase_SF3_DNA-vir"/>
</dbReference>
<comment type="PTM">
    <text evidence="15">Phosphorylated.</text>
</comment>
<dbReference type="InterPro" id="IPR016393">
    <property type="entry name" value="Rep_E1_papillomaV"/>
</dbReference>
<comment type="PTM">
    <text evidence="15">Sumoylated.</text>
</comment>
<feature type="region of interest" description="Disordered" evidence="17">
    <location>
        <begin position="100"/>
        <end position="138"/>
    </location>
</feature>
<comment type="similarity">
    <text evidence="15 16">Belongs to the papillomaviridae E1 protein family.</text>
</comment>
<dbReference type="SUPFAM" id="SSF55464">
    <property type="entry name" value="Origin of replication-binding domain, RBD-like"/>
    <property type="match status" value="1"/>
</dbReference>
<evidence type="ECO:0000256" key="2">
    <source>
        <dbReference type="ARBA" id="ARBA00022518"/>
    </source>
</evidence>
<dbReference type="InterPro" id="IPR037102">
    <property type="entry name" value="Znf_lg_T-Ag_D1_dom_sf"/>
</dbReference>
<keyword evidence="15" id="KW-0832">Ubl conjugation</keyword>
<dbReference type="GO" id="GO:0016887">
    <property type="term" value="F:ATP hydrolysis activity"/>
    <property type="evidence" value="ECO:0007669"/>
    <property type="project" value="RHEA"/>
</dbReference>
<dbReference type="EC" id="5.6.2.4" evidence="15 16"/>
<feature type="compositionally biased region" description="Acidic residues" evidence="17">
    <location>
        <begin position="589"/>
        <end position="598"/>
    </location>
</feature>
<dbReference type="InterPro" id="IPR046832">
    <property type="entry name" value="PPV_E1_DBD"/>
</dbReference>
<keyword evidence="6 15" id="KW-0547">Nucleotide-binding</keyword>
<evidence type="ECO:0000256" key="9">
    <source>
        <dbReference type="ARBA" id="ARBA00022840"/>
    </source>
</evidence>
<evidence type="ECO:0000313" key="19">
    <source>
        <dbReference type="EMBL" id="ATP66836.1"/>
    </source>
</evidence>
<evidence type="ECO:0000256" key="17">
    <source>
        <dbReference type="SAM" id="MobiDB-lite"/>
    </source>
</evidence>
<evidence type="ECO:0000256" key="7">
    <source>
        <dbReference type="ARBA" id="ARBA00022801"/>
    </source>
</evidence>
<evidence type="ECO:0000256" key="4">
    <source>
        <dbReference type="ARBA" id="ARBA00022562"/>
    </source>
</evidence>
<evidence type="ECO:0000256" key="5">
    <source>
        <dbReference type="ARBA" id="ARBA00022705"/>
    </source>
</evidence>
<keyword evidence="8 15" id="KW-0347">Helicase</keyword>
<protein>
    <recommendedName>
        <fullName evidence="15 16">Replication protein E1</fullName>
        <ecNumber evidence="15 16">5.6.2.4</ecNumber>
    </recommendedName>
    <alternativeName>
        <fullName evidence="15">ATP-dependent helicase E1</fullName>
    </alternativeName>
    <alternativeName>
        <fullName evidence="15">DNA 3'-5' helicase E1</fullName>
    </alternativeName>
</protein>
<keyword evidence="7 15" id="KW-0378">Hydrolase</keyword>
<evidence type="ECO:0000256" key="3">
    <source>
        <dbReference type="ARBA" id="ARBA00022553"/>
    </source>
</evidence>
<dbReference type="Gene3D" id="3.40.1310.10">
    <property type="match status" value="1"/>
</dbReference>
<evidence type="ECO:0000256" key="10">
    <source>
        <dbReference type="ARBA" id="ARBA00023125"/>
    </source>
</evidence>
<dbReference type="PIRSF" id="PIRSF003383">
    <property type="entry name" value="Rep_E1_papillomaV"/>
    <property type="match status" value="1"/>
</dbReference>
<evidence type="ECO:0000256" key="6">
    <source>
        <dbReference type="ARBA" id="ARBA00022741"/>
    </source>
</evidence>
<keyword evidence="2 15" id="KW-0244">Early protein</keyword>
<reference evidence="19" key="1">
    <citation type="journal article" date="2018" name="Microbiome">
        <title>Comparative analysis of rodent and small mammal viromes to better understand the wildlife origin of emerging infectious diseases.</title>
        <authorList>
            <person name="Wu Z."/>
            <person name="Lu L."/>
            <person name="Du J."/>
            <person name="Yang L."/>
            <person name="Ren X."/>
            <person name="Liu B."/>
            <person name="Jiang J."/>
            <person name="Yang J."/>
            <person name="Dong J."/>
            <person name="Sun L."/>
            <person name="Zhu Y."/>
            <person name="Li Y."/>
            <person name="Zheng D."/>
            <person name="Zhang C."/>
            <person name="Su H."/>
            <person name="Zheng Y."/>
            <person name="Zhou H."/>
            <person name="Zhu G."/>
            <person name="Li H."/>
            <person name="Chmura A."/>
            <person name="Yang F."/>
            <person name="Daszak P."/>
            <person name="Wang J."/>
            <person name="Liu Q."/>
            <person name="Jin Q."/>
        </authorList>
    </citation>
    <scope>NUCLEOTIDE SEQUENCE</scope>
    <source>
        <strain evidence="19">RtAc-PV/GZ2015</strain>
    </source>
</reference>
<dbReference type="SUPFAM" id="SSF52540">
    <property type="entry name" value="P-loop containing nucleoside triphosphate hydrolases"/>
    <property type="match status" value="1"/>
</dbReference>
<dbReference type="Gene3D" id="3.40.50.300">
    <property type="entry name" value="P-loop containing nucleotide triphosphate hydrolases"/>
    <property type="match status" value="1"/>
</dbReference>
<proteinExistence type="inferred from homology"/>
<dbReference type="GO" id="GO:0043138">
    <property type="term" value="F:3'-5' DNA helicase activity"/>
    <property type="evidence" value="ECO:0007669"/>
    <property type="project" value="UniProtKB-UniRule"/>
</dbReference>
<evidence type="ECO:0000256" key="8">
    <source>
        <dbReference type="ARBA" id="ARBA00022806"/>
    </source>
</evidence>
<evidence type="ECO:0000256" key="1">
    <source>
        <dbReference type="ARBA" id="ARBA00004147"/>
    </source>
</evidence>
<feature type="region of interest" description="Disordered" evidence="17">
    <location>
        <begin position="589"/>
        <end position="616"/>
    </location>
</feature>
<evidence type="ECO:0000256" key="13">
    <source>
        <dbReference type="ARBA" id="ARBA00048988"/>
    </source>
</evidence>
<evidence type="ECO:0000256" key="11">
    <source>
        <dbReference type="ARBA" id="ARBA00023235"/>
    </source>
</evidence>
<gene>
    <name evidence="15" type="primary">E1</name>
</gene>
<evidence type="ECO:0000256" key="15">
    <source>
        <dbReference type="HAMAP-Rule" id="MF_04000"/>
    </source>
</evidence>
<dbReference type="InterPro" id="IPR014000">
    <property type="entry name" value="PPV_DNA_helicase_E1_N"/>
</dbReference>
<comment type="subcellular location">
    <subcellularLocation>
        <location evidence="1 15">Host nucleus</location>
    </subcellularLocation>
</comment>
<comment type="catalytic activity">
    <reaction evidence="12 15">
        <text>Couples ATP hydrolysis with the unwinding of duplex DNA by translocating in the 3'-5' direction.</text>
        <dbReference type="EC" id="5.6.2.4"/>
    </reaction>
</comment>
<dbReference type="HAMAP" id="MF_04000">
    <property type="entry name" value="PPV_E1"/>
    <property type="match status" value="1"/>
</dbReference>
<keyword evidence="10 15" id="KW-0238">DNA-binding</keyword>
<feature type="short sequence motif" description="Nuclear localization signal" evidence="15">
    <location>
        <begin position="75"/>
        <end position="77"/>
    </location>
</feature>
<comment type="function">
    <text evidence="16">ATP-dependent DNA helicase required for initiation of viral DNA replication. It forms a complex with the viral E2 protein. The E1-E2 complex binds to the replication origin which contains binding sites for both proteins.</text>
</comment>
<evidence type="ECO:0000256" key="16">
    <source>
        <dbReference type="PIRNR" id="PIRNR003383"/>
    </source>
</evidence>
<comment type="function">
    <text evidence="14 15">ATP-dependent DNA 3'-5' helicase required for initiation of viral DNA replication. It forms a complex with the viral E2 protein. The E1-E2 complex binds to the replication origin which contains binding sites for both proteins. During the initial step, a dimer of E1 interacts with a dimer of protein E2 leading to a complex that binds the viral origin of replication with high specificity. Then, a second dimer of E1 displaces the E2 dimer in an ATP-dependent manner to form the E1 tetramer. Following this, two E1 monomers are added to each half of the site, which results in the formation of two E1 trimers on the viral ori. Subsequently, two hexamers will be created. The double hexamer acts as a bi-directional helicase machinery and unwinds the viral DNA and then recruits the host DNA polymerase to start replication.</text>
</comment>
<accession>A0A2H4MX79</accession>
<dbReference type="EMBL" id="KY370096">
    <property type="protein sequence ID" value="ATP66836.1"/>
    <property type="molecule type" value="Genomic_DNA"/>
</dbReference>
<comment type="subunit">
    <text evidence="15">Can form hexamers. Interacts with E2 protein; this interaction increases E1 DNA binding specificity. Interacts with host DNA polymerase subunit POLA2. Interacts with host single stranded DNA-binding protein RPA1. Interacts with host TOP1; this interaction stimulates the enzymatic activity of TOP1.</text>
</comment>
<dbReference type="PROSITE" id="PS51206">
    <property type="entry name" value="SF3_HELICASE_1"/>
    <property type="match status" value="1"/>
</dbReference>
<keyword evidence="11 15" id="KW-0413">Isomerase</keyword>
<keyword evidence="15" id="KW-1017">Isopeptide bond</keyword>
<evidence type="ECO:0000256" key="12">
    <source>
        <dbReference type="ARBA" id="ARBA00034617"/>
    </source>
</evidence>
<dbReference type="GO" id="GO:0006260">
    <property type="term" value="P:DNA replication"/>
    <property type="evidence" value="ECO:0007669"/>
    <property type="project" value="UniProtKB-UniRule"/>
</dbReference>
<comment type="catalytic activity">
    <reaction evidence="13 15 16">
        <text>ATP + H2O = ADP + phosphate + H(+)</text>
        <dbReference type="Rhea" id="RHEA:13065"/>
        <dbReference type="ChEBI" id="CHEBI:15377"/>
        <dbReference type="ChEBI" id="CHEBI:15378"/>
        <dbReference type="ChEBI" id="CHEBI:30616"/>
        <dbReference type="ChEBI" id="CHEBI:43474"/>
        <dbReference type="ChEBI" id="CHEBI:456216"/>
        <dbReference type="EC" id="5.6.2.4"/>
    </reaction>
</comment>
<comment type="caution">
    <text evidence="15">Lacks conserved residue(s) required for the propagation of feature annotation.</text>
</comment>
<feature type="binding site" evidence="15">
    <location>
        <begin position="443"/>
        <end position="450"/>
    </location>
    <ligand>
        <name>ATP</name>
        <dbReference type="ChEBI" id="CHEBI:30616"/>
    </ligand>
</feature>
<dbReference type="Pfam" id="PF00524">
    <property type="entry name" value="PPV_E1_N"/>
    <property type="match status" value="1"/>
</dbReference>